<organism evidence="2 3">
    <name type="scientific">Stenotrophomonas nematodicola</name>
    <dbReference type="NCBI Taxonomy" id="2656746"/>
    <lineage>
        <taxon>Bacteria</taxon>
        <taxon>Pseudomonadati</taxon>
        <taxon>Pseudomonadota</taxon>
        <taxon>Gammaproteobacteria</taxon>
        <taxon>Lysobacterales</taxon>
        <taxon>Lysobacteraceae</taxon>
        <taxon>Stenotrophomonas</taxon>
    </lineage>
</organism>
<keyword evidence="1" id="KW-0732">Signal</keyword>
<feature type="chain" id="PRO_5045577255" evidence="1">
    <location>
        <begin position="20"/>
        <end position="168"/>
    </location>
</feature>
<reference evidence="2 3" key="1">
    <citation type="submission" date="2024-09" db="EMBL/GenBank/DDBJ databases">
        <authorList>
            <consortium name="All-Russian atlas of soil microorganisms"/>
            <consortium name="as a basis for the search for new antimicrobial producers and enzymes with unique properties"/>
            <person name="Sokolova E.A."/>
            <person name="Voronina E.N."/>
        </authorList>
    </citation>
    <scope>NUCLEOTIDE SEQUENCE [LARGE SCALE GENOMIC DNA]</scope>
    <source>
        <strain evidence="2 3">AF-22b-331.1</strain>
    </source>
</reference>
<accession>A0ABW7D2U2</accession>
<evidence type="ECO:0000256" key="1">
    <source>
        <dbReference type="SAM" id="SignalP"/>
    </source>
</evidence>
<gene>
    <name evidence="2" type="ORF">ACEU0G_001876</name>
</gene>
<comment type="caution">
    <text evidence="2">The sequence shown here is derived from an EMBL/GenBank/DDBJ whole genome shotgun (WGS) entry which is preliminary data.</text>
</comment>
<proteinExistence type="predicted"/>
<protein>
    <submittedName>
        <fullName evidence="2">Uncharacterized protein</fullName>
    </submittedName>
</protein>
<keyword evidence="3" id="KW-1185">Reference proteome</keyword>
<feature type="signal peptide" evidence="1">
    <location>
        <begin position="1"/>
        <end position="19"/>
    </location>
</feature>
<sequence>MIRSLSLLLCLLAPGVALAQSAAGATGPQSATDLNLALPQAPMQYLGDASLRGDPPGTFYGDKSGRRLSDRGAANGIAEVTDDKLRVNGSLTTGIGYSKEGGNSHYNAAEINLNKNYTTDEGKTHNMNLNIRVSEGKGPGFYGPYGGYGGYGYGPGPGYWDYPPRGGW</sequence>
<evidence type="ECO:0000313" key="2">
    <source>
        <dbReference type="EMBL" id="MFG6111539.1"/>
    </source>
</evidence>
<dbReference type="EMBL" id="JBHGCJ010000022">
    <property type="protein sequence ID" value="MFG6111539.1"/>
    <property type="molecule type" value="Genomic_DNA"/>
</dbReference>
<dbReference type="RefSeq" id="WP_259208833.1">
    <property type="nucleotide sequence ID" value="NZ_JBHGCJ010000022.1"/>
</dbReference>
<dbReference type="Proteomes" id="UP001605261">
    <property type="component" value="Unassembled WGS sequence"/>
</dbReference>
<evidence type="ECO:0000313" key="3">
    <source>
        <dbReference type="Proteomes" id="UP001605261"/>
    </source>
</evidence>
<name>A0ABW7D2U2_9GAMM</name>